<dbReference type="InterPro" id="IPR018060">
    <property type="entry name" value="HTH_AraC"/>
</dbReference>
<dbReference type="OrthoDB" id="9809338at2"/>
<keyword evidence="2" id="KW-0238">DNA-binding</keyword>
<dbReference type="GO" id="GO:0043565">
    <property type="term" value="F:sequence-specific DNA binding"/>
    <property type="evidence" value="ECO:0007669"/>
    <property type="project" value="InterPro"/>
</dbReference>
<protein>
    <submittedName>
        <fullName evidence="5">AraC family transcriptional regulator</fullName>
    </submittedName>
</protein>
<dbReference type="EMBL" id="QJKB01000025">
    <property type="protein sequence ID" value="PXX34906.1"/>
    <property type="molecule type" value="Genomic_DNA"/>
</dbReference>
<evidence type="ECO:0000256" key="3">
    <source>
        <dbReference type="ARBA" id="ARBA00023163"/>
    </source>
</evidence>
<dbReference type="Proteomes" id="UP000247792">
    <property type="component" value="Unassembled WGS sequence"/>
</dbReference>
<keyword evidence="1" id="KW-0805">Transcription regulation</keyword>
<dbReference type="RefSeq" id="WP_110258435.1">
    <property type="nucleotide sequence ID" value="NZ_QJKB01000025.1"/>
</dbReference>
<evidence type="ECO:0000259" key="4">
    <source>
        <dbReference type="PROSITE" id="PS01124"/>
    </source>
</evidence>
<evidence type="ECO:0000256" key="1">
    <source>
        <dbReference type="ARBA" id="ARBA00023015"/>
    </source>
</evidence>
<evidence type="ECO:0000256" key="2">
    <source>
        <dbReference type="ARBA" id="ARBA00023125"/>
    </source>
</evidence>
<dbReference type="Pfam" id="PF20240">
    <property type="entry name" value="DUF6597"/>
    <property type="match status" value="1"/>
</dbReference>
<comment type="caution">
    <text evidence="5">The sequence shown here is derived from an EMBL/GenBank/DDBJ whole genome shotgun (WGS) entry which is preliminary data.</text>
</comment>
<dbReference type="PROSITE" id="PS01124">
    <property type="entry name" value="HTH_ARAC_FAMILY_2"/>
    <property type="match status" value="1"/>
</dbReference>
<organism evidence="5 6">
    <name type="scientific">Undibacterium pigrum</name>
    <dbReference type="NCBI Taxonomy" id="401470"/>
    <lineage>
        <taxon>Bacteria</taxon>
        <taxon>Pseudomonadati</taxon>
        <taxon>Pseudomonadota</taxon>
        <taxon>Betaproteobacteria</taxon>
        <taxon>Burkholderiales</taxon>
        <taxon>Oxalobacteraceae</taxon>
        <taxon>Undibacterium</taxon>
    </lineage>
</organism>
<dbReference type="Gene3D" id="1.10.10.60">
    <property type="entry name" value="Homeodomain-like"/>
    <property type="match status" value="1"/>
</dbReference>
<evidence type="ECO:0000313" key="5">
    <source>
        <dbReference type="EMBL" id="PXX34906.1"/>
    </source>
</evidence>
<dbReference type="GO" id="GO:0003700">
    <property type="term" value="F:DNA-binding transcription factor activity"/>
    <property type="evidence" value="ECO:0007669"/>
    <property type="project" value="InterPro"/>
</dbReference>
<sequence length="270" mass="30395">MSQPGYKDVGPARGVLRPAFSEGEFQHHRQSPSPALENLVAHYWYVAWDLRDLPAQEQATLPHPNVHLVVENGQARIWGVHSGRFMRTLQGKNRVFGIKFKPGGFYPFYQQALARLANTSIDITDCFGQDGAEFCAQILAAQDVQAMCSAAEAFLLRHLPATDERVIHISAWLTQIEQDRSIVAVEDVMAIAGMDKRSLQRLFQKYVGIGPKWVIQRYRLHEAVAQVQAGKTLSWTALALELGYFDQAHFVRDFRQLVGMTPGEYEKSLG</sequence>
<feature type="domain" description="HTH araC/xylS-type" evidence="4">
    <location>
        <begin position="167"/>
        <end position="268"/>
    </location>
</feature>
<dbReference type="PANTHER" id="PTHR46796">
    <property type="entry name" value="HTH-TYPE TRANSCRIPTIONAL ACTIVATOR RHAS-RELATED"/>
    <property type="match status" value="1"/>
</dbReference>
<dbReference type="SUPFAM" id="SSF46689">
    <property type="entry name" value="Homeodomain-like"/>
    <property type="match status" value="1"/>
</dbReference>
<dbReference type="InterPro" id="IPR050204">
    <property type="entry name" value="AraC_XylS_family_regulators"/>
</dbReference>
<dbReference type="SMART" id="SM00342">
    <property type="entry name" value="HTH_ARAC"/>
    <property type="match status" value="1"/>
</dbReference>
<dbReference type="InterPro" id="IPR046532">
    <property type="entry name" value="DUF6597"/>
</dbReference>
<reference evidence="5 6" key="1">
    <citation type="submission" date="2018-05" db="EMBL/GenBank/DDBJ databases">
        <title>Genomic Encyclopedia of Type Strains, Phase IV (KMG-IV): sequencing the most valuable type-strain genomes for metagenomic binning, comparative biology and taxonomic classification.</title>
        <authorList>
            <person name="Goeker M."/>
        </authorList>
    </citation>
    <scope>NUCLEOTIDE SEQUENCE [LARGE SCALE GENOMIC DNA]</scope>
    <source>
        <strain evidence="5 6">DSM 19792</strain>
    </source>
</reference>
<evidence type="ECO:0000313" key="6">
    <source>
        <dbReference type="Proteomes" id="UP000247792"/>
    </source>
</evidence>
<dbReference type="Pfam" id="PF12833">
    <property type="entry name" value="HTH_18"/>
    <property type="match status" value="1"/>
</dbReference>
<gene>
    <name evidence="5" type="ORF">DFR42_1259</name>
</gene>
<keyword evidence="3" id="KW-0804">Transcription</keyword>
<dbReference type="AlphaFoldDB" id="A0A318IKX6"/>
<proteinExistence type="predicted"/>
<accession>A0A318IKX6</accession>
<dbReference type="InterPro" id="IPR009057">
    <property type="entry name" value="Homeodomain-like_sf"/>
</dbReference>
<name>A0A318IKX6_9BURK</name>
<keyword evidence="6" id="KW-1185">Reference proteome</keyword>